<dbReference type="InterPro" id="IPR036397">
    <property type="entry name" value="RNaseH_sf"/>
</dbReference>
<dbReference type="InterPro" id="IPR052709">
    <property type="entry name" value="Transposase-MT_Hybrid"/>
</dbReference>
<evidence type="ECO:0000313" key="1">
    <source>
        <dbReference type="EMBL" id="KAF0773589.1"/>
    </source>
</evidence>
<evidence type="ECO:0000313" key="2">
    <source>
        <dbReference type="Proteomes" id="UP000478052"/>
    </source>
</evidence>
<sequence>MDYITEQRACIKFCFKIGKNATETFELIKLAFGNVSLSHCISIEDHHRPGRPSSLKTNDTIDLIRNKIRNDRRLTVREVANNFEDVNETIHNVTQELKAITMEEIQRCFKKWQDRWEHCVKAKGHYFEGDPFKYFTSFNIRNCLG</sequence>
<dbReference type="Gene3D" id="1.10.10.1450">
    <property type="match status" value="1"/>
</dbReference>
<dbReference type="OrthoDB" id="6594069at2759"/>
<dbReference type="EMBL" id="VUJU01000047">
    <property type="protein sequence ID" value="KAF0773589.1"/>
    <property type="molecule type" value="Genomic_DNA"/>
</dbReference>
<proteinExistence type="predicted"/>
<reference evidence="1 2" key="1">
    <citation type="submission" date="2019-08" db="EMBL/GenBank/DDBJ databases">
        <title>Whole genome of Aphis craccivora.</title>
        <authorList>
            <person name="Voronova N.V."/>
            <person name="Shulinski R.S."/>
            <person name="Bandarenka Y.V."/>
            <person name="Zhorov D.G."/>
            <person name="Warner D."/>
        </authorList>
    </citation>
    <scope>NUCLEOTIDE SEQUENCE [LARGE SCALE GENOMIC DNA]</scope>
    <source>
        <strain evidence="1">180601</strain>
        <tissue evidence="1">Whole Body</tissue>
    </source>
</reference>
<dbReference type="Proteomes" id="UP000478052">
    <property type="component" value="Unassembled WGS sequence"/>
</dbReference>
<keyword evidence="2" id="KW-1185">Reference proteome</keyword>
<dbReference type="Gene3D" id="3.30.420.10">
    <property type="entry name" value="Ribonuclease H-like superfamily/Ribonuclease H"/>
    <property type="match status" value="1"/>
</dbReference>
<dbReference type="GO" id="GO:0003676">
    <property type="term" value="F:nucleic acid binding"/>
    <property type="evidence" value="ECO:0007669"/>
    <property type="project" value="InterPro"/>
</dbReference>
<accession>A0A6G0ZPX9</accession>
<gene>
    <name evidence="1" type="ORF">FWK35_00000193</name>
</gene>
<protein>
    <submittedName>
        <fullName evidence="1">Protein GVQW3-like</fullName>
    </submittedName>
</protein>
<dbReference type="PANTHER" id="PTHR46060:SF1">
    <property type="entry name" value="MARINER MOS1 TRANSPOSASE-LIKE PROTEIN"/>
    <property type="match status" value="1"/>
</dbReference>
<dbReference type="AlphaFoldDB" id="A0A6G0ZPX9"/>
<organism evidence="1 2">
    <name type="scientific">Aphis craccivora</name>
    <name type="common">Cowpea aphid</name>
    <dbReference type="NCBI Taxonomy" id="307492"/>
    <lineage>
        <taxon>Eukaryota</taxon>
        <taxon>Metazoa</taxon>
        <taxon>Ecdysozoa</taxon>
        <taxon>Arthropoda</taxon>
        <taxon>Hexapoda</taxon>
        <taxon>Insecta</taxon>
        <taxon>Pterygota</taxon>
        <taxon>Neoptera</taxon>
        <taxon>Paraneoptera</taxon>
        <taxon>Hemiptera</taxon>
        <taxon>Sternorrhyncha</taxon>
        <taxon>Aphidomorpha</taxon>
        <taxon>Aphidoidea</taxon>
        <taxon>Aphididae</taxon>
        <taxon>Aphidini</taxon>
        <taxon>Aphis</taxon>
        <taxon>Aphis</taxon>
    </lineage>
</organism>
<feature type="non-terminal residue" evidence="1">
    <location>
        <position position="145"/>
    </location>
</feature>
<dbReference type="PANTHER" id="PTHR46060">
    <property type="entry name" value="MARINER MOS1 TRANSPOSASE-LIKE PROTEIN"/>
    <property type="match status" value="1"/>
</dbReference>
<name>A0A6G0ZPX9_APHCR</name>
<comment type="caution">
    <text evidence="1">The sequence shown here is derived from an EMBL/GenBank/DDBJ whole genome shotgun (WGS) entry which is preliminary data.</text>
</comment>